<dbReference type="Proteomes" id="UP000238954">
    <property type="component" value="Chromosome"/>
</dbReference>
<evidence type="ECO:0000256" key="5">
    <source>
        <dbReference type="ARBA" id="ARBA00023002"/>
    </source>
</evidence>
<dbReference type="InterPro" id="IPR036250">
    <property type="entry name" value="AcylCo_DH-like_C"/>
</dbReference>
<dbReference type="AlphaFoldDB" id="A0A2S8B3K7"/>
<evidence type="ECO:0000256" key="1">
    <source>
        <dbReference type="ARBA" id="ARBA00001974"/>
    </source>
</evidence>
<keyword evidence="3" id="KW-0285">Flavoprotein</keyword>
<keyword evidence="4" id="KW-0274">FAD</keyword>
<proteinExistence type="inferred from homology"/>
<dbReference type="GO" id="GO:0003995">
    <property type="term" value="F:acyl-CoA dehydrogenase activity"/>
    <property type="evidence" value="ECO:0007669"/>
    <property type="project" value="TreeGrafter"/>
</dbReference>
<evidence type="ECO:0000256" key="2">
    <source>
        <dbReference type="ARBA" id="ARBA00009347"/>
    </source>
</evidence>
<feature type="domain" description="Acyl-CoA dehydrogenase/oxidase C-terminal" evidence="6">
    <location>
        <begin position="202"/>
        <end position="329"/>
    </location>
</feature>
<dbReference type="GO" id="GO:0050660">
    <property type="term" value="F:flavin adenine dinucleotide binding"/>
    <property type="evidence" value="ECO:0007669"/>
    <property type="project" value="InterPro"/>
</dbReference>
<organism evidence="7 8">
    <name type="scientific">Sphingopyxis lindanitolerans</name>
    <dbReference type="NCBI Taxonomy" id="2054227"/>
    <lineage>
        <taxon>Bacteria</taxon>
        <taxon>Pseudomonadati</taxon>
        <taxon>Pseudomonadota</taxon>
        <taxon>Alphaproteobacteria</taxon>
        <taxon>Sphingomonadales</taxon>
        <taxon>Sphingomonadaceae</taxon>
        <taxon>Sphingopyxis</taxon>
    </lineage>
</organism>
<gene>
    <name evidence="7" type="ORF">CVO77_18675</name>
</gene>
<dbReference type="InterPro" id="IPR037069">
    <property type="entry name" value="AcylCoA_DH/ox_N_sf"/>
</dbReference>
<dbReference type="PANTHER" id="PTHR43884:SF20">
    <property type="entry name" value="ACYL-COA DEHYDROGENASE FADE28"/>
    <property type="match status" value="1"/>
</dbReference>
<evidence type="ECO:0000313" key="7">
    <source>
        <dbReference type="EMBL" id="PQM26991.1"/>
    </source>
</evidence>
<dbReference type="RefSeq" id="WP_106000361.1">
    <property type="nucleotide sequence ID" value="NZ_CM009578.1"/>
</dbReference>
<name>A0A2S8B3K7_9SPHN</name>
<evidence type="ECO:0000259" key="6">
    <source>
        <dbReference type="Pfam" id="PF00441"/>
    </source>
</evidence>
<dbReference type="Gene3D" id="1.20.140.10">
    <property type="entry name" value="Butyryl-CoA Dehydrogenase, subunit A, domain 3"/>
    <property type="match status" value="1"/>
</dbReference>
<reference evidence="8" key="1">
    <citation type="submission" date="2017-11" db="EMBL/GenBank/DDBJ databases">
        <title>The complete genome sequence of Sphingopyxis pomeranensis sp. nov. strain WS5A3p.</title>
        <authorList>
            <person name="Kaminski M.A."/>
        </authorList>
    </citation>
    <scope>NUCLEOTIDE SEQUENCE [LARGE SCALE GENOMIC DNA]</scope>
    <source>
        <strain evidence="8">WS5A3p</strain>
    </source>
</reference>
<accession>A0A2S8B3K7</accession>
<sequence>MSASPFFEAAERVVREAFDSDTVRRGSRGEWLADGWGAIDQLGLFQALIAEEQGGLGIAYPDAADTLWLAGYWAVPLPLAEAMLGAALLSRAGLSAPSGPAILAPSDLTHLRKEQKRDGWLVEGNAARIPWARSATTIILTAEIDAQPKIIALPVGSCSIVGGCNLAGEPRDHISFATILPASSVGDMDQGRSAVHTAAAVLRTVMIAGAAQRLLDMTLIFASEHQQFDGPIAKFQAIQQNLAVLAGQAALCRAAADMAAHALFVPGGQVTVAMAKARVGEAAALAAHVAHQVHGAIGFTGEYDLHLYSRRILAWREECGSEAQWHDIVGQACLDEPEGPWTLITCHGGVA</sequence>
<evidence type="ECO:0000256" key="4">
    <source>
        <dbReference type="ARBA" id="ARBA00022827"/>
    </source>
</evidence>
<dbReference type="SUPFAM" id="SSF47203">
    <property type="entry name" value="Acyl-CoA dehydrogenase C-terminal domain-like"/>
    <property type="match status" value="1"/>
</dbReference>
<dbReference type="OrthoDB" id="2450120at2"/>
<keyword evidence="8" id="KW-1185">Reference proteome</keyword>
<comment type="cofactor">
    <cofactor evidence="1">
        <name>FAD</name>
        <dbReference type="ChEBI" id="CHEBI:57692"/>
    </cofactor>
</comment>
<protein>
    <submittedName>
        <fullName evidence="7">Acyl-CoA dehydrogenase</fullName>
    </submittedName>
</protein>
<keyword evidence="5" id="KW-0560">Oxidoreductase</keyword>
<dbReference type="EMBL" id="PHFW01000003">
    <property type="protein sequence ID" value="PQM26991.1"/>
    <property type="molecule type" value="Genomic_DNA"/>
</dbReference>
<dbReference type="SUPFAM" id="SSF56645">
    <property type="entry name" value="Acyl-CoA dehydrogenase NM domain-like"/>
    <property type="match status" value="1"/>
</dbReference>
<evidence type="ECO:0000256" key="3">
    <source>
        <dbReference type="ARBA" id="ARBA00022630"/>
    </source>
</evidence>
<dbReference type="PANTHER" id="PTHR43884">
    <property type="entry name" value="ACYL-COA DEHYDROGENASE"/>
    <property type="match status" value="1"/>
</dbReference>
<dbReference type="Gene3D" id="1.10.540.10">
    <property type="entry name" value="Acyl-CoA dehydrogenase/oxidase, N-terminal domain"/>
    <property type="match status" value="1"/>
</dbReference>
<comment type="caution">
    <text evidence="7">The sequence shown here is derived from an EMBL/GenBank/DDBJ whole genome shotgun (WGS) entry which is preliminary data.</text>
</comment>
<evidence type="ECO:0000313" key="8">
    <source>
        <dbReference type="Proteomes" id="UP000238954"/>
    </source>
</evidence>
<dbReference type="Pfam" id="PF00441">
    <property type="entry name" value="Acyl-CoA_dh_1"/>
    <property type="match status" value="1"/>
</dbReference>
<dbReference type="InterPro" id="IPR009075">
    <property type="entry name" value="AcylCo_DH/oxidase_C"/>
</dbReference>
<comment type="similarity">
    <text evidence="2">Belongs to the acyl-CoA dehydrogenase family.</text>
</comment>
<dbReference type="InterPro" id="IPR009100">
    <property type="entry name" value="AcylCoA_DH/oxidase_NM_dom_sf"/>
</dbReference>